<dbReference type="GO" id="GO:0005634">
    <property type="term" value="C:nucleus"/>
    <property type="evidence" value="ECO:0007669"/>
    <property type="project" value="UniProtKB-SubCell"/>
</dbReference>
<dbReference type="PANTHER" id="PTHR10484">
    <property type="entry name" value="HISTONE H4"/>
    <property type="match status" value="1"/>
</dbReference>
<comment type="similarity">
    <text evidence="4 11">Belongs to the histone H4 family.</text>
</comment>
<dbReference type="PRINTS" id="PR00623">
    <property type="entry name" value="HISTONEH4"/>
</dbReference>
<dbReference type="InterPro" id="IPR001951">
    <property type="entry name" value="Histone_H4"/>
</dbReference>
<protein>
    <recommendedName>
        <fullName evidence="6 11">Histone H4</fullName>
    </recommendedName>
</protein>
<dbReference type="EMBL" id="JAHXZJ010002982">
    <property type="protein sequence ID" value="KAH0534653.1"/>
    <property type="molecule type" value="Genomic_DNA"/>
</dbReference>
<comment type="function">
    <text evidence="1 11">Core component of nucleosome. Nucleosomes wrap and compact DNA into chromatin, limiting DNA accessibility to the cellular machineries which require DNA as a template. Histones thereby play a central role in transcription regulation, DNA repair, DNA replication and chromosomal stability. DNA accessibility is regulated via a complex set of post-translational modifications of histones, also called histone code, and nucleosome remodeling.</text>
</comment>
<evidence type="ECO:0000256" key="4">
    <source>
        <dbReference type="ARBA" id="ARBA00006564"/>
    </source>
</evidence>
<accession>A0AAV7HU44</accession>
<organism evidence="12 13">
    <name type="scientific">Cotesia glomerata</name>
    <name type="common">Lepidopteran parasitic wasp</name>
    <name type="synonym">Apanteles glomeratus</name>
    <dbReference type="NCBI Taxonomy" id="32391"/>
    <lineage>
        <taxon>Eukaryota</taxon>
        <taxon>Metazoa</taxon>
        <taxon>Ecdysozoa</taxon>
        <taxon>Arthropoda</taxon>
        <taxon>Hexapoda</taxon>
        <taxon>Insecta</taxon>
        <taxon>Pterygota</taxon>
        <taxon>Neoptera</taxon>
        <taxon>Endopterygota</taxon>
        <taxon>Hymenoptera</taxon>
        <taxon>Apocrita</taxon>
        <taxon>Ichneumonoidea</taxon>
        <taxon>Braconidae</taxon>
        <taxon>Microgastrinae</taxon>
        <taxon>Cotesia</taxon>
    </lineage>
</organism>
<comment type="caution">
    <text evidence="12">The sequence shown here is derived from an EMBL/GenBank/DDBJ whole genome shotgun (WGS) entry which is preliminary data.</text>
</comment>
<keyword evidence="13" id="KW-1185">Reference proteome</keyword>
<evidence type="ECO:0000256" key="7">
    <source>
        <dbReference type="ARBA" id="ARBA00022454"/>
    </source>
</evidence>
<dbReference type="GO" id="GO:0000786">
    <property type="term" value="C:nucleosome"/>
    <property type="evidence" value="ECO:0007669"/>
    <property type="project" value="UniProtKB-KW"/>
</dbReference>
<comment type="subunit">
    <text evidence="5 11">The nucleosome is a histone octamer containing two molecules each of H2A, H2B, H3 and H4 assembled in one H3-H4 heterotetramer and two H2A-H2B heterodimers. The octamer wraps approximately 147 bp of DNA.</text>
</comment>
<name>A0AAV7HU44_COTGL</name>
<evidence type="ECO:0000256" key="1">
    <source>
        <dbReference type="ARBA" id="ARBA00002001"/>
    </source>
</evidence>
<dbReference type="InterPro" id="IPR009072">
    <property type="entry name" value="Histone-fold"/>
</dbReference>
<dbReference type="SMART" id="SM00417">
    <property type="entry name" value="H4"/>
    <property type="match status" value="1"/>
</dbReference>
<evidence type="ECO:0000256" key="8">
    <source>
        <dbReference type="ARBA" id="ARBA00023125"/>
    </source>
</evidence>
<keyword evidence="9 11" id="KW-0539">Nucleus</keyword>
<keyword evidence="8 11" id="KW-0238">DNA-binding</keyword>
<keyword evidence="7 11" id="KW-0158">Chromosome</keyword>
<evidence type="ECO:0000256" key="9">
    <source>
        <dbReference type="ARBA" id="ARBA00023242"/>
    </source>
</evidence>
<dbReference type="CDD" id="cd22912">
    <property type="entry name" value="HFD_H4"/>
    <property type="match status" value="1"/>
</dbReference>
<dbReference type="Proteomes" id="UP000826195">
    <property type="component" value="Unassembled WGS sequence"/>
</dbReference>
<evidence type="ECO:0000256" key="11">
    <source>
        <dbReference type="RuleBase" id="RU000528"/>
    </source>
</evidence>
<evidence type="ECO:0000313" key="13">
    <source>
        <dbReference type="Proteomes" id="UP000826195"/>
    </source>
</evidence>
<reference evidence="12 13" key="1">
    <citation type="journal article" date="2021" name="J. Hered.">
        <title>A chromosome-level genome assembly of the parasitoid wasp, Cotesia glomerata (Hymenoptera: Braconidae).</title>
        <authorList>
            <person name="Pinto B.J."/>
            <person name="Weis J.J."/>
            <person name="Gamble T."/>
            <person name="Ode P.J."/>
            <person name="Paul R."/>
            <person name="Zaspel J.M."/>
        </authorList>
    </citation>
    <scope>NUCLEOTIDE SEQUENCE [LARGE SCALE GENOMIC DNA]</scope>
    <source>
        <strain evidence="12">CgM1</strain>
    </source>
</reference>
<evidence type="ECO:0000256" key="6">
    <source>
        <dbReference type="ARBA" id="ARBA00020836"/>
    </source>
</evidence>
<proteinExistence type="inferred from homology"/>
<dbReference type="GO" id="GO:0003677">
    <property type="term" value="F:DNA binding"/>
    <property type="evidence" value="ECO:0007669"/>
    <property type="project" value="UniProtKB-KW"/>
</dbReference>
<dbReference type="GO" id="GO:0046982">
    <property type="term" value="F:protein heterodimerization activity"/>
    <property type="evidence" value="ECO:0007669"/>
    <property type="project" value="InterPro"/>
</dbReference>
<dbReference type="GO" id="GO:0030527">
    <property type="term" value="F:structural constituent of chromatin"/>
    <property type="evidence" value="ECO:0007669"/>
    <property type="project" value="InterPro"/>
</dbReference>
<evidence type="ECO:0000256" key="3">
    <source>
        <dbReference type="ARBA" id="ARBA00004286"/>
    </source>
</evidence>
<dbReference type="FunFam" id="1.10.20.10:FF:000012">
    <property type="entry name" value="Histone H4"/>
    <property type="match status" value="1"/>
</dbReference>
<dbReference type="Gene3D" id="1.10.20.10">
    <property type="entry name" value="Histone, subunit A"/>
    <property type="match status" value="1"/>
</dbReference>
<evidence type="ECO:0000256" key="5">
    <source>
        <dbReference type="ARBA" id="ARBA00011538"/>
    </source>
</evidence>
<evidence type="ECO:0000256" key="10">
    <source>
        <dbReference type="ARBA" id="ARBA00023269"/>
    </source>
</evidence>
<comment type="subcellular location">
    <subcellularLocation>
        <location evidence="3">Chromosome</location>
    </subcellularLocation>
    <subcellularLocation>
        <location evidence="2">Nucleus</location>
    </subcellularLocation>
</comment>
<dbReference type="AlphaFoldDB" id="A0AAV7HU44"/>
<keyword evidence="10 11" id="KW-0544">Nucleosome core</keyword>
<sequence length="110" mass="12825">MNPRKSRKGLGKAGKKRRHRRILRNNITGITKSTIRSLARRGGVKRISALVYSEIRDVLKTFLENVLHDAVIYTQFEKRDVVHTLDVIYALKRRGHTLYGFDKHDDTIRI</sequence>
<evidence type="ECO:0000313" key="12">
    <source>
        <dbReference type="EMBL" id="KAH0534653.1"/>
    </source>
</evidence>
<evidence type="ECO:0000256" key="2">
    <source>
        <dbReference type="ARBA" id="ARBA00004123"/>
    </source>
</evidence>
<gene>
    <name evidence="12" type="primary">AHSB4</name>
    <name evidence="12" type="ORF">KQX54_006257</name>
</gene>
<dbReference type="SUPFAM" id="SSF47113">
    <property type="entry name" value="Histone-fold"/>
    <property type="match status" value="1"/>
</dbReference>